<dbReference type="OrthoDB" id="2117718at2759"/>
<comment type="caution">
    <text evidence="1">The sequence shown here is derived from an EMBL/GenBank/DDBJ whole genome shotgun (WGS) entry which is preliminary data.</text>
</comment>
<accession>A0A5M9MLM7</accession>
<dbReference type="SUPFAM" id="SSF56059">
    <property type="entry name" value="Glutathione synthetase ATP-binding domain-like"/>
    <property type="match status" value="1"/>
</dbReference>
<sequence length="513" mass="58337">MKYPQPSRLEQIHVSLEEDGYEPVATCKAERAAYIENQERLQSSLLQLCPADLWPKNAYAACCPQPVLVTSWHQQQLAELHTALVLSITDIVNRWWTDPVARFPERMPLESKEEDLLQWMDAQVPHLLPLYKECLGSWRPDFLIELDNRQGDLPTLENFRISEINARFSFNGFMFLAYGQQALQNIGICDGSNGVIGAADPTKFLDGLLRLFRPGVPLHILKGEEAGMDIHMFVDFMQRYRGLTPRFITPSDLRLLPDSQTKSGYRLCCLVGSNTHTAPSYPTLINSEGEVLEEIFQVGLELHQREILALQPEMLRQISLRCFNDMRTVLLVHDKRMLGIVKQELDSLVARGILNQRQAHSLDKGIPETILPASLELRQLLQQCRDFPDLKDEYILKPIRSGKGDGIVFGCDVGPTEWISRLESLSCIQPIAKCSSCIIQRKIDHHLYDVMLREPGIKNKYPLIGTYHSIHGQYLGLGVWRSSPDRYAELFDQMIIDLRLFGCGVVVKLSATT</sequence>
<gene>
    <name evidence="1" type="ORF">ATNIH1004_006620</name>
</gene>
<dbReference type="Proteomes" id="UP000324241">
    <property type="component" value="Unassembled WGS sequence"/>
</dbReference>
<dbReference type="VEuPathDB" id="FungiDB:EYZ11_012158"/>
<evidence type="ECO:0000313" key="1">
    <source>
        <dbReference type="EMBL" id="KAA8647918.1"/>
    </source>
</evidence>
<dbReference type="EMBL" id="QUQM01000004">
    <property type="protein sequence ID" value="KAA8647918.1"/>
    <property type="molecule type" value="Genomic_DNA"/>
</dbReference>
<dbReference type="AlphaFoldDB" id="A0A5M9MLM7"/>
<evidence type="ECO:0000313" key="2">
    <source>
        <dbReference type="Proteomes" id="UP000324241"/>
    </source>
</evidence>
<reference evidence="1 2" key="1">
    <citation type="submission" date="2019-08" db="EMBL/GenBank/DDBJ databases">
        <title>The genome sequence of a newly discovered highly antifungal drug resistant Aspergillus species, Aspergillus tanneri NIH 1004.</title>
        <authorList>
            <person name="Mounaud S."/>
            <person name="Singh I."/>
            <person name="Joardar V."/>
            <person name="Pakala S."/>
            <person name="Pakala S."/>
            <person name="Venepally P."/>
            <person name="Chung J.K."/>
            <person name="Losada L."/>
            <person name="Nierman W.C."/>
        </authorList>
    </citation>
    <scope>NUCLEOTIDE SEQUENCE [LARGE SCALE GENOMIC DNA]</scope>
    <source>
        <strain evidence="1 2">NIH1004</strain>
    </source>
</reference>
<dbReference type="GeneID" id="54329322"/>
<organism evidence="1 2">
    <name type="scientific">Aspergillus tanneri</name>
    <dbReference type="NCBI Taxonomy" id="1220188"/>
    <lineage>
        <taxon>Eukaryota</taxon>
        <taxon>Fungi</taxon>
        <taxon>Dikarya</taxon>
        <taxon>Ascomycota</taxon>
        <taxon>Pezizomycotina</taxon>
        <taxon>Eurotiomycetes</taxon>
        <taxon>Eurotiomycetidae</taxon>
        <taxon>Eurotiales</taxon>
        <taxon>Aspergillaceae</taxon>
        <taxon>Aspergillus</taxon>
        <taxon>Aspergillus subgen. Circumdati</taxon>
    </lineage>
</organism>
<name>A0A5M9MLM7_9EURO</name>
<dbReference type="VEuPathDB" id="FungiDB:EYZ11_012159"/>
<proteinExistence type="predicted"/>
<protein>
    <submittedName>
        <fullName evidence="1">Uncharacterized protein</fullName>
    </submittedName>
</protein>
<dbReference type="RefSeq" id="XP_033427279.1">
    <property type="nucleotide sequence ID" value="XM_033571247.1"/>
</dbReference>